<comment type="caution">
    <text evidence="1">The sequence shown here is derived from an EMBL/GenBank/DDBJ whole genome shotgun (WGS) entry which is preliminary data.</text>
</comment>
<keyword evidence="2" id="KW-1185">Reference proteome</keyword>
<dbReference type="AlphaFoldDB" id="A0A9W6QPW8"/>
<evidence type="ECO:0000313" key="2">
    <source>
        <dbReference type="Proteomes" id="UP001165042"/>
    </source>
</evidence>
<dbReference type="EMBL" id="BSSD01000009">
    <property type="protein sequence ID" value="GLW94373.1"/>
    <property type="molecule type" value="Genomic_DNA"/>
</dbReference>
<accession>A0A9W6QPW8</accession>
<evidence type="ECO:0000313" key="1">
    <source>
        <dbReference type="EMBL" id="GLW94373.1"/>
    </source>
</evidence>
<sequence>MHAHAKPLNAVSPIVNGTTGLLTRFGAVESDDWGALRKSLEPVTELSTGDGPRVLLEDRARP</sequence>
<organism evidence="1 2">
    <name type="scientific">Actinokineospora globicatena</name>
    <dbReference type="NCBI Taxonomy" id="103729"/>
    <lineage>
        <taxon>Bacteria</taxon>
        <taxon>Bacillati</taxon>
        <taxon>Actinomycetota</taxon>
        <taxon>Actinomycetes</taxon>
        <taxon>Pseudonocardiales</taxon>
        <taxon>Pseudonocardiaceae</taxon>
        <taxon>Actinokineospora</taxon>
    </lineage>
</organism>
<name>A0A9W6QPW8_9PSEU</name>
<proteinExistence type="predicted"/>
<dbReference type="Proteomes" id="UP001165042">
    <property type="component" value="Unassembled WGS sequence"/>
</dbReference>
<protein>
    <submittedName>
        <fullName evidence="1">Uncharacterized protein</fullName>
    </submittedName>
</protein>
<reference evidence="1" key="1">
    <citation type="submission" date="2023-02" db="EMBL/GenBank/DDBJ databases">
        <title>Actinokineospora globicatena NBRC 15670.</title>
        <authorList>
            <person name="Ichikawa N."/>
            <person name="Sato H."/>
            <person name="Tonouchi N."/>
        </authorList>
    </citation>
    <scope>NUCLEOTIDE SEQUENCE</scope>
    <source>
        <strain evidence="1">NBRC 15670</strain>
    </source>
</reference>
<gene>
    <name evidence="1" type="ORF">Aglo03_51890</name>
</gene>